<dbReference type="GeneID" id="70137714"/>
<sequence length="199" mass="22817">MFVRASGISHGGWVVMGPKLDGCPKTMQLERLGPECLSIVAVQDKITTGFYMLLSSIFLERGVVKQTAATRKCCTSGHRSYTGCLRGHGPRAKFYVYRGFERFKDEELPGINQWWWTIWRDLSHRARRLSVNCMGPHRYLIWWGFTLKRVLTDASDVLRQVSHHMRTPMIVESVRTNDSMAGHFQPPEIQLPDVPIIIV</sequence>
<protein>
    <submittedName>
        <fullName evidence="1">Uncharacterized protein</fullName>
    </submittedName>
</protein>
<proteinExistence type="predicted"/>
<comment type="caution">
    <text evidence="1">The sequence shown here is derived from an EMBL/GenBank/DDBJ whole genome shotgun (WGS) entry which is preliminary data.</text>
</comment>
<dbReference type="Proteomes" id="UP000758603">
    <property type="component" value="Unassembled WGS sequence"/>
</dbReference>
<accession>A0A9P8UMD0</accession>
<evidence type="ECO:0000313" key="1">
    <source>
        <dbReference type="EMBL" id="KAH6654912.1"/>
    </source>
</evidence>
<gene>
    <name evidence="1" type="ORF">BKA67DRAFT_677468</name>
</gene>
<name>A0A9P8UMD0_9PEZI</name>
<evidence type="ECO:0000313" key="2">
    <source>
        <dbReference type="Proteomes" id="UP000758603"/>
    </source>
</evidence>
<dbReference type="RefSeq" id="XP_045959182.1">
    <property type="nucleotide sequence ID" value="XM_046108823.1"/>
</dbReference>
<reference evidence="1" key="1">
    <citation type="journal article" date="2021" name="Nat. Commun.">
        <title>Genetic determinants of endophytism in the Arabidopsis root mycobiome.</title>
        <authorList>
            <person name="Mesny F."/>
            <person name="Miyauchi S."/>
            <person name="Thiergart T."/>
            <person name="Pickel B."/>
            <person name="Atanasova L."/>
            <person name="Karlsson M."/>
            <person name="Huettel B."/>
            <person name="Barry K.W."/>
            <person name="Haridas S."/>
            <person name="Chen C."/>
            <person name="Bauer D."/>
            <person name="Andreopoulos W."/>
            <person name="Pangilinan J."/>
            <person name="LaButti K."/>
            <person name="Riley R."/>
            <person name="Lipzen A."/>
            <person name="Clum A."/>
            <person name="Drula E."/>
            <person name="Henrissat B."/>
            <person name="Kohler A."/>
            <person name="Grigoriev I.V."/>
            <person name="Martin F.M."/>
            <person name="Hacquard S."/>
        </authorList>
    </citation>
    <scope>NUCLEOTIDE SEQUENCE</scope>
    <source>
        <strain evidence="1">MPI-SDFR-AT-0073</strain>
    </source>
</reference>
<dbReference type="AlphaFoldDB" id="A0A9P8UMD0"/>
<organism evidence="1 2">
    <name type="scientific">Truncatella angustata</name>
    <dbReference type="NCBI Taxonomy" id="152316"/>
    <lineage>
        <taxon>Eukaryota</taxon>
        <taxon>Fungi</taxon>
        <taxon>Dikarya</taxon>
        <taxon>Ascomycota</taxon>
        <taxon>Pezizomycotina</taxon>
        <taxon>Sordariomycetes</taxon>
        <taxon>Xylariomycetidae</taxon>
        <taxon>Amphisphaeriales</taxon>
        <taxon>Sporocadaceae</taxon>
        <taxon>Truncatella</taxon>
    </lineage>
</organism>
<keyword evidence="2" id="KW-1185">Reference proteome</keyword>
<dbReference type="EMBL" id="JAGPXC010000004">
    <property type="protein sequence ID" value="KAH6654912.1"/>
    <property type="molecule type" value="Genomic_DNA"/>
</dbReference>